<feature type="non-terminal residue" evidence="9">
    <location>
        <position position="1"/>
    </location>
</feature>
<dbReference type="Proteomes" id="UP000428333">
    <property type="component" value="Linkage Group LG08"/>
</dbReference>
<keyword evidence="4 6" id="KW-0934">Plastid</keyword>
<dbReference type="InterPro" id="IPR045023">
    <property type="entry name" value="FATA/B"/>
</dbReference>
<proteinExistence type="inferred from homology"/>
<keyword evidence="6" id="KW-0444">Lipid biosynthesis</keyword>
<accession>A0A6A4LA20</accession>
<comment type="function">
    <text evidence="6">Plays an essential role in chain termination during de novo fatty acid synthesis.</text>
</comment>
<keyword evidence="5" id="KW-0809">Transit peptide</keyword>
<dbReference type="EMBL" id="QEFC01002125">
    <property type="protein sequence ID" value="KAE9454322.1"/>
    <property type="molecule type" value="Genomic_DNA"/>
</dbReference>
<feature type="domain" description="Acyl-ACP thioesterase N-terminal hotdog" evidence="8">
    <location>
        <begin position="101"/>
        <end position="159"/>
    </location>
</feature>
<name>A0A6A4LA20_9ERIC</name>
<keyword evidence="3 6" id="KW-0150">Chloroplast</keyword>
<comment type="subcellular location">
    <subcellularLocation>
        <location evidence="1 6">Plastid</location>
        <location evidence="1 6">Chloroplast</location>
    </subcellularLocation>
</comment>
<keyword evidence="7" id="KW-0732">Signal</keyword>
<feature type="non-terminal residue" evidence="9">
    <location>
        <position position="182"/>
    </location>
</feature>
<evidence type="ECO:0000256" key="6">
    <source>
        <dbReference type="RuleBase" id="RU363096"/>
    </source>
</evidence>
<evidence type="ECO:0000256" key="7">
    <source>
        <dbReference type="SAM" id="SignalP"/>
    </source>
</evidence>
<evidence type="ECO:0000313" key="10">
    <source>
        <dbReference type="Proteomes" id="UP000428333"/>
    </source>
</evidence>
<evidence type="ECO:0000313" key="9">
    <source>
        <dbReference type="EMBL" id="KAE9454322.1"/>
    </source>
</evidence>
<evidence type="ECO:0000256" key="4">
    <source>
        <dbReference type="ARBA" id="ARBA00022640"/>
    </source>
</evidence>
<dbReference type="InterPro" id="IPR029069">
    <property type="entry name" value="HotDog_dom_sf"/>
</dbReference>
<evidence type="ECO:0000256" key="5">
    <source>
        <dbReference type="ARBA" id="ARBA00022946"/>
    </source>
</evidence>
<evidence type="ECO:0000256" key="2">
    <source>
        <dbReference type="ARBA" id="ARBA00006500"/>
    </source>
</evidence>
<dbReference type="GO" id="GO:0000036">
    <property type="term" value="F:acyl carrier activity"/>
    <property type="evidence" value="ECO:0007669"/>
    <property type="project" value="TreeGrafter"/>
</dbReference>
<dbReference type="Gene3D" id="3.10.129.10">
    <property type="entry name" value="Hotdog Thioesterase"/>
    <property type="match status" value="2"/>
</dbReference>
<dbReference type="GO" id="GO:0016297">
    <property type="term" value="F:fatty acyl-[ACP] hydrolase activity"/>
    <property type="evidence" value="ECO:0007669"/>
    <property type="project" value="InterPro"/>
</dbReference>
<comment type="caution">
    <text evidence="9">The sequence shown here is derived from an EMBL/GenBank/DDBJ whole genome shotgun (WGS) entry which is preliminary data.</text>
</comment>
<keyword evidence="6" id="KW-0276">Fatty acid metabolism</keyword>
<comment type="similarity">
    <text evidence="2 6">Belongs to the acyl-ACP thioesterase family.</text>
</comment>
<dbReference type="GO" id="GO:0009507">
    <property type="term" value="C:chloroplast"/>
    <property type="evidence" value="ECO:0007669"/>
    <property type="project" value="UniProtKB-SubCell"/>
</dbReference>
<keyword evidence="6" id="KW-0275">Fatty acid biosynthesis</keyword>
<dbReference type="PANTHER" id="PTHR31727">
    <property type="entry name" value="OLEOYL-ACYL CARRIER PROTEIN THIOESTERASE 1, CHLOROPLASTIC"/>
    <property type="match status" value="1"/>
</dbReference>
<sequence length="182" mass="20215">MEGLATLVLSVFGSILGFLQIPSGQPSAQEAALLLELIQFRIMDTFFLQSGRKLMCISKASSLTKGPGYQQTFVIRACEIGPDKAATMETILSLLQVTKCNMGEVIEIETWIAASGRNGIRRDWVLLRDLASGVVFAVATSTLVAMNKQTRRVSKMPEEPMWSDLDVNYHVNNVKYVKWILE</sequence>
<dbReference type="Pfam" id="PF01643">
    <property type="entry name" value="Acyl-ACP_TE"/>
    <property type="match status" value="1"/>
</dbReference>
<dbReference type="OrthoDB" id="618395at2759"/>
<keyword evidence="10" id="KW-1185">Reference proteome</keyword>
<evidence type="ECO:0000259" key="8">
    <source>
        <dbReference type="Pfam" id="PF01643"/>
    </source>
</evidence>
<evidence type="ECO:0000256" key="1">
    <source>
        <dbReference type="ARBA" id="ARBA00004229"/>
    </source>
</evidence>
<organism evidence="9 10">
    <name type="scientific">Rhododendron williamsianum</name>
    <dbReference type="NCBI Taxonomy" id="262921"/>
    <lineage>
        <taxon>Eukaryota</taxon>
        <taxon>Viridiplantae</taxon>
        <taxon>Streptophyta</taxon>
        <taxon>Embryophyta</taxon>
        <taxon>Tracheophyta</taxon>
        <taxon>Spermatophyta</taxon>
        <taxon>Magnoliopsida</taxon>
        <taxon>eudicotyledons</taxon>
        <taxon>Gunneridae</taxon>
        <taxon>Pentapetalae</taxon>
        <taxon>asterids</taxon>
        <taxon>Ericales</taxon>
        <taxon>Ericaceae</taxon>
        <taxon>Ericoideae</taxon>
        <taxon>Rhodoreae</taxon>
        <taxon>Rhododendron</taxon>
    </lineage>
</organism>
<dbReference type="EC" id="3.1.2.-" evidence="6"/>
<dbReference type="AlphaFoldDB" id="A0A6A4LA20"/>
<reference evidence="9 10" key="1">
    <citation type="journal article" date="2019" name="Genome Biol. Evol.">
        <title>The Rhododendron genome and chromosomal organization provide insight into shared whole-genome duplications across the heath family (Ericaceae).</title>
        <authorList>
            <person name="Soza V.L."/>
            <person name="Lindsley D."/>
            <person name="Waalkes A."/>
            <person name="Ramage E."/>
            <person name="Patwardhan R.P."/>
            <person name="Burton J.N."/>
            <person name="Adey A."/>
            <person name="Kumar A."/>
            <person name="Qiu R."/>
            <person name="Shendure J."/>
            <person name="Hall B."/>
        </authorList>
    </citation>
    <scope>NUCLEOTIDE SEQUENCE [LARGE SCALE GENOMIC DNA]</scope>
    <source>
        <strain evidence="9">RSF 1966-606</strain>
    </source>
</reference>
<keyword evidence="6" id="KW-0443">Lipid metabolism</keyword>
<protein>
    <recommendedName>
        <fullName evidence="6">Acyl-[acyl-carrier-protein] hydrolase</fullName>
        <ecNumber evidence="6">3.1.2.-</ecNumber>
    </recommendedName>
</protein>
<feature type="signal peptide" evidence="7">
    <location>
        <begin position="1"/>
        <end position="17"/>
    </location>
</feature>
<dbReference type="SUPFAM" id="SSF54637">
    <property type="entry name" value="Thioesterase/thiol ester dehydrase-isomerase"/>
    <property type="match status" value="2"/>
</dbReference>
<keyword evidence="6" id="KW-0378">Hydrolase</keyword>
<dbReference type="InterPro" id="IPR002864">
    <property type="entry name" value="Acyl-ACP_thioesterase_NHD"/>
</dbReference>
<dbReference type="PANTHER" id="PTHR31727:SF10">
    <property type="entry name" value="ACYL-[ACYL-CARRIER-PROTEIN] HYDROLASE"/>
    <property type="match status" value="1"/>
</dbReference>
<gene>
    <name evidence="9" type="ORF">C3L33_13781</name>
</gene>
<evidence type="ECO:0000256" key="3">
    <source>
        <dbReference type="ARBA" id="ARBA00022528"/>
    </source>
</evidence>
<feature type="chain" id="PRO_5025512105" description="Acyl-[acyl-carrier-protein] hydrolase" evidence="7">
    <location>
        <begin position="18"/>
        <end position="182"/>
    </location>
</feature>